<dbReference type="VEuPathDB" id="FungiDB:AeMF1_017987"/>
<dbReference type="SMART" id="SM00220">
    <property type="entry name" value="S_TKc"/>
    <property type="match status" value="1"/>
</dbReference>
<dbReference type="Pfam" id="PF00069">
    <property type="entry name" value="Pkinase"/>
    <property type="match status" value="1"/>
</dbReference>
<dbReference type="InterPro" id="IPR001245">
    <property type="entry name" value="Ser-Thr/Tyr_kinase_cat_dom"/>
</dbReference>
<dbReference type="EMBL" id="VJMJ01000314">
    <property type="protein sequence ID" value="KAF0723154.1"/>
    <property type="molecule type" value="Genomic_DNA"/>
</dbReference>
<protein>
    <recommendedName>
        <fullName evidence="6">Protein kinase domain-containing protein</fullName>
    </recommendedName>
</protein>
<proteinExistence type="predicted"/>
<dbReference type="PROSITE" id="PS50011">
    <property type="entry name" value="PROTEIN_KINASE_DOM"/>
    <property type="match status" value="1"/>
</dbReference>
<dbReference type="PANTHER" id="PTHR44329">
    <property type="entry name" value="SERINE/THREONINE-PROTEIN KINASE TNNI3K-RELATED"/>
    <property type="match status" value="1"/>
</dbReference>
<sequence>MRVLGIVALCIGWTSGADDEKNYNCPYYDLPEPYNAIYEFSRDKRDFQTVDRFCNVLNTTQYNAVGNCQGYLDDTIYLHDQPFISLAKAVFGDNITLLNFQNTSLKAYPLNWPTKLANIYFQDMVLELPPPNINRVGILFVNTTLKNMSSLNSTIVANLRFGKAPSPLVLPNLDWSSLDYLLVSASRVASMSNIRFSSKIAKVEFSNSQISNWSMSIDTFKHLNNASTTLSNSTSTFDASECTRQQNTLMRLWSNKTSNFTVCVDTSIPPDLTNVGTAKDSNVGMIVGLSIGGVVLISTAIALFARKWVSQQQSALKKRFETTETPSIDGQGGGVDMEALTLVRLNDADVQFDRMLGSGAFANVWLGTYNHQFVAIKKLSAKTISVSQLQSFVDEIKLMSQFDCPYIVTLIGACWTRPVDVKCVMEYMDSGDMKEYLASHDQHQFPWRDKYLHIQSLIEALVYLHSLDIIHRDLKSRNIVIDSKKGTKLTDFGVSKEDLQQTMTLGVGTFRWMAPEVVQDQQYTTAADIYSFGVVLSEFDTHQIPYTDVMKPGTNEPLSDSAIMLRVATGSIKPTFSEESPVWIREIAFDCLVLDPRHRPTAPQIAHKIRTVLRELAPDLFSL</sequence>
<dbReference type="SUPFAM" id="SSF56112">
    <property type="entry name" value="Protein kinase-like (PK-like)"/>
    <property type="match status" value="1"/>
</dbReference>
<feature type="signal peptide" evidence="5">
    <location>
        <begin position="1"/>
        <end position="16"/>
    </location>
</feature>
<dbReference type="InterPro" id="IPR000719">
    <property type="entry name" value="Prot_kinase_dom"/>
</dbReference>
<evidence type="ECO:0000313" key="7">
    <source>
        <dbReference type="EMBL" id="KAF0723154.1"/>
    </source>
</evidence>
<evidence type="ECO:0000256" key="4">
    <source>
        <dbReference type="PROSITE-ProRule" id="PRU10141"/>
    </source>
</evidence>
<name>A0A6G0W7W1_9STRA</name>
<organism evidence="7 8">
    <name type="scientific">Aphanomyces euteiches</name>
    <dbReference type="NCBI Taxonomy" id="100861"/>
    <lineage>
        <taxon>Eukaryota</taxon>
        <taxon>Sar</taxon>
        <taxon>Stramenopiles</taxon>
        <taxon>Oomycota</taxon>
        <taxon>Saprolegniomycetes</taxon>
        <taxon>Saprolegniales</taxon>
        <taxon>Verrucalvaceae</taxon>
        <taxon>Aphanomyces</taxon>
    </lineage>
</organism>
<dbReference type="PROSITE" id="PS00108">
    <property type="entry name" value="PROTEIN_KINASE_ST"/>
    <property type="match status" value="1"/>
</dbReference>
<keyword evidence="5" id="KW-0732">Signal</keyword>
<keyword evidence="2 4" id="KW-0547">Nucleotide-binding</keyword>
<keyword evidence="1" id="KW-0808">Transferase</keyword>
<dbReference type="GO" id="GO:0004674">
    <property type="term" value="F:protein serine/threonine kinase activity"/>
    <property type="evidence" value="ECO:0007669"/>
    <property type="project" value="UniProtKB-KW"/>
</dbReference>
<evidence type="ECO:0000256" key="5">
    <source>
        <dbReference type="SAM" id="SignalP"/>
    </source>
</evidence>
<dbReference type="Gene3D" id="1.10.510.10">
    <property type="entry name" value="Transferase(Phosphotransferase) domain 1"/>
    <property type="match status" value="1"/>
</dbReference>
<dbReference type="Proteomes" id="UP000481153">
    <property type="component" value="Unassembled WGS sequence"/>
</dbReference>
<accession>A0A6G0W7W1</accession>
<keyword evidence="3 4" id="KW-0067">ATP-binding</keyword>
<keyword evidence="8" id="KW-1185">Reference proteome</keyword>
<feature type="domain" description="Protein kinase" evidence="6">
    <location>
        <begin position="350"/>
        <end position="613"/>
    </location>
</feature>
<feature type="chain" id="PRO_5026286924" description="Protein kinase domain-containing protein" evidence="5">
    <location>
        <begin position="17"/>
        <end position="623"/>
    </location>
</feature>
<dbReference type="AlphaFoldDB" id="A0A6G0W7W1"/>
<reference evidence="7 8" key="1">
    <citation type="submission" date="2019-07" db="EMBL/GenBank/DDBJ databases">
        <title>Genomics analysis of Aphanomyces spp. identifies a new class of oomycete effector associated with host adaptation.</title>
        <authorList>
            <person name="Gaulin E."/>
        </authorList>
    </citation>
    <scope>NUCLEOTIDE SEQUENCE [LARGE SCALE GENOMIC DNA]</scope>
    <source>
        <strain evidence="7 8">ATCC 201684</strain>
    </source>
</reference>
<evidence type="ECO:0000256" key="1">
    <source>
        <dbReference type="ARBA" id="ARBA00022527"/>
    </source>
</evidence>
<dbReference type="InterPro" id="IPR011009">
    <property type="entry name" value="Kinase-like_dom_sf"/>
</dbReference>
<dbReference type="PANTHER" id="PTHR44329:SF214">
    <property type="entry name" value="PROTEIN KINASE DOMAIN-CONTAINING PROTEIN"/>
    <property type="match status" value="1"/>
</dbReference>
<dbReference type="PROSITE" id="PS00107">
    <property type="entry name" value="PROTEIN_KINASE_ATP"/>
    <property type="match status" value="1"/>
</dbReference>
<keyword evidence="1" id="KW-0418">Kinase</keyword>
<dbReference type="InterPro" id="IPR008271">
    <property type="entry name" value="Ser/Thr_kinase_AS"/>
</dbReference>
<keyword evidence="1" id="KW-0723">Serine/threonine-protein kinase</keyword>
<evidence type="ECO:0000256" key="2">
    <source>
        <dbReference type="ARBA" id="ARBA00022741"/>
    </source>
</evidence>
<feature type="binding site" evidence="4">
    <location>
        <position position="378"/>
    </location>
    <ligand>
        <name>ATP</name>
        <dbReference type="ChEBI" id="CHEBI:30616"/>
    </ligand>
</feature>
<evidence type="ECO:0000256" key="3">
    <source>
        <dbReference type="ARBA" id="ARBA00022840"/>
    </source>
</evidence>
<dbReference type="VEuPathDB" id="FungiDB:AeMF1_017986"/>
<gene>
    <name evidence="7" type="ORF">Ae201684_017901</name>
</gene>
<dbReference type="InterPro" id="IPR017441">
    <property type="entry name" value="Protein_kinase_ATP_BS"/>
</dbReference>
<evidence type="ECO:0000313" key="8">
    <source>
        <dbReference type="Proteomes" id="UP000481153"/>
    </source>
</evidence>
<dbReference type="GO" id="GO:0005524">
    <property type="term" value="F:ATP binding"/>
    <property type="evidence" value="ECO:0007669"/>
    <property type="project" value="UniProtKB-UniRule"/>
</dbReference>
<dbReference type="PRINTS" id="PR00109">
    <property type="entry name" value="TYRKINASE"/>
</dbReference>
<dbReference type="InterPro" id="IPR051681">
    <property type="entry name" value="Ser/Thr_Kinases-Pseudokinases"/>
</dbReference>
<evidence type="ECO:0000259" key="6">
    <source>
        <dbReference type="PROSITE" id="PS50011"/>
    </source>
</evidence>
<comment type="caution">
    <text evidence="7">The sequence shown here is derived from an EMBL/GenBank/DDBJ whole genome shotgun (WGS) entry which is preliminary data.</text>
</comment>